<dbReference type="Gene3D" id="3.40.50.12780">
    <property type="entry name" value="N-terminal domain of ligase-like"/>
    <property type="match status" value="1"/>
</dbReference>
<dbReference type="EMBL" id="MIGB01000047">
    <property type="protein sequence ID" value="OSY35754.1"/>
    <property type="molecule type" value="Genomic_DNA"/>
</dbReference>
<feature type="domain" description="AMP-binding enzyme C-terminal" evidence="2">
    <location>
        <begin position="432"/>
        <end position="507"/>
    </location>
</feature>
<keyword evidence="4" id="KW-1185">Reference proteome</keyword>
<accession>A0A1Y2MKH1</accession>
<dbReference type="STRING" id="2074.BG845_05846"/>
<gene>
    <name evidence="3" type="ORF">BG845_05846</name>
</gene>
<sequence>MRIENLLRQNAVRRPDRPAVITDEAELTWSELDTATDRLAHALIDRGCREQERIALVLANDHRVVVAYHGLWKANLVTVGVNPKLTTTEMRRILVHSGASVVICDSATAVEAAAGAPAVRRIVTVGPVDAGDTDVPVESFDELVASGADGPVPGECGGVSVFSGADLRSLRYTSGTTGAAKGCMATHDQQLASTANYLCEVDVPRGGPTWISMPLSLGVGASFVTTTAYLGVPLLLRKRFDAAAFVDDVERYGVTHAFLVPTMLVDLVAALPGLAAGRARTLSLIGYGGAATSWNLIRSLVEALDVRLYHAFGATEAGGFAALLTPDDHDRLLADRPTSIVPVGRPAAFAEVQLVDADDRVVAPREVGEMRIRAASVFSGYWSQPEATRAVLRDGWLRLGDMAWRDEHGYIYLADRAQGVIRSGAQNVYAGEVEAVLQSCPGVHRAAVLGVPDERYGESVKALVQRTEGSEVTAQQVIEHCAGQLSAYKRPREVEFVDSLPVDEGGKIRRAELSSGTGLALLGTATKESGR</sequence>
<dbReference type="InterPro" id="IPR050237">
    <property type="entry name" value="ATP-dep_AMP-bd_enzyme"/>
</dbReference>
<dbReference type="InterPro" id="IPR020845">
    <property type="entry name" value="AMP-binding_CS"/>
</dbReference>
<reference evidence="3 4" key="1">
    <citation type="submission" date="2016-09" db="EMBL/GenBank/DDBJ databases">
        <title>Pseudonocardia autotrophica DSM535, a candidate organism with high potential of specific P450 cytochromes.</title>
        <authorList>
            <person name="Grumaz C."/>
            <person name="Vainshtein Y."/>
            <person name="Kirstahler P."/>
            <person name="Sohn K."/>
        </authorList>
    </citation>
    <scope>NUCLEOTIDE SEQUENCE [LARGE SCALE GENOMIC DNA]</scope>
    <source>
        <strain evidence="3 4">DSM 535</strain>
    </source>
</reference>
<dbReference type="InterPro" id="IPR025110">
    <property type="entry name" value="AMP-bd_C"/>
</dbReference>
<dbReference type="InterPro" id="IPR000873">
    <property type="entry name" value="AMP-dep_synth/lig_dom"/>
</dbReference>
<dbReference type="GO" id="GO:0004467">
    <property type="term" value="F:long-chain fatty acid-CoA ligase activity"/>
    <property type="evidence" value="ECO:0007669"/>
    <property type="project" value="UniProtKB-EC"/>
</dbReference>
<dbReference type="PANTHER" id="PTHR43767:SF1">
    <property type="entry name" value="NONRIBOSOMAL PEPTIDE SYNTHASE PES1 (EUROFUNG)-RELATED"/>
    <property type="match status" value="1"/>
</dbReference>
<dbReference type="EC" id="6.2.1.3" evidence="3"/>
<dbReference type="PROSITE" id="PS00455">
    <property type="entry name" value="AMP_BINDING"/>
    <property type="match status" value="1"/>
</dbReference>
<dbReference type="OrthoDB" id="3172305at2"/>
<dbReference type="SUPFAM" id="SSF56801">
    <property type="entry name" value="Acetyl-CoA synthetase-like"/>
    <property type="match status" value="1"/>
</dbReference>
<name>A0A1Y2MKH1_PSEAH</name>
<evidence type="ECO:0000313" key="3">
    <source>
        <dbReference type="EMBL" id="OSY35754.1"/>
    </source>
</evidence>
<proteinExistence type="predicted"/>
<dbReference type="Pfam" id="PF13193">
    <property type="entry name" value="AMP-binding_C"/>
    <property type="match status" value="1"/>
</dbReference>
<dbReference type="Proteomes" id="UP000194360">
    <property type="component" value="Unassembled WGS sequence"/>
</dbReference>
<evidence type="ECO:0000313" key="4">
    <source>
        <dbReference type="Proteomes" id="UP000194360"/>
    </source>
</evidence>
<dbReference type="PANTHER" id="PTHR43767">
    <property type="entry name" value="LONG-CHAIN-FATTY-ACID--COA LIGASE"/>
    <property type="match status" value="1"/>
</dbReference>
<dbReference type="Gene3D" id="3.30.300.30">
    <property type="match status" value="1"/>
</dbReference>
<protein>
    <submittedName>
        <fullName evidence="3">Long-chain-fatty-acid--CoA ligase FadD13</fullName>
        <ecNumber evidence="3">6.2.1.3</ecNumber>
    </submittedName>
</protein>
<keyword evidence="3" id="KW-0436">Ligase</keyword>
<dbReference type="RefSeq" id="WP_085915951.1">
    <property type="nucleotide sequence ID" value="NZ_AP018920.1"/>
</dbReference>
<dbReference type="Pfam" id="PF00501">
    <property type="entry name" value="AMP-binding"/>
    <property type="match status" value="1"/>
</dbReference>
<dbReference type="AlphaFoldDB" id="A0A1Y2MKH1"/>
<organism evidence="3 4">
    <name type="scientific">Pseudonocardia autotrophica</name>
    <name type="common">Amycolata autotrophica</name>
    <name type="synonym">Nocardia autotrophica</name>
    <dbReference type="NCBI Taxonomy" id="2074"/>
    <lineage>
        <taxon>Bacteria</taxon>
        <taxon>Bacillati</taxon>
        <taxon>Actinomycetota</taxon>
        <taxon>Actinomycetes</taxon>
        <taxon>Pseudonocardiales</taxon>
        <taxon>Pseudonocardiaceae</taxon>
        <taxon>Pseudonocardia</taxon>
    </lineage>
</organism>
<dbReference type="InterPro" id="IPR042099">
    <property type="entry name" value="ANL_N_sf"/>
</dbReference>
<dbReference type="InterPro" id="IPR045851">
    <property type="entry name" value="AMP-bd_C_sf"/>
</dbReference>
<evidence type="ECO:0000259" key="1">
    <source>
        <dbReference type="Pfam" id="PF00501"/>
    </source>
</evidence>
<comment type="caution">
    <text evidence="3">The sequence shown here is derived from an EMBL/GenBank/DDBJ whole genome shotgun (WGS) entry which is preliminary data.</text>
</comment>
<feature type="domain" description="AMP-dependent synthetase/ligase" evidence="1">
    <location>
        <begin position="8"/>
        <end position="382"/>
    </location>
</feature>
<evidence type="ECO:0000259" key="2">
    <source>
        <dbReference type="Pfam" id="PF13193"/>
    </source>
</evidence>